<dbReference type="InterPro" id="IPR055424">
    <property type="entry name" value="Ig_TMEM132_6th"/>
</dbReference>
<sequence>MRLSLPFTLIFTIIQCFSLCKAQHFSVQPPQNAFFLFSPVAANSTENRLYLHDDCPADSEQFVSIAYGGQKTPTKLQSTLHNVNCAVTVRVVQDTIRLDRPFIDVVAQSDGASLSSLRRRLCVSVRVSSPSGGTVTAHCELSPFEESRHSCLVRIQVPFSWFGLIGINATKQILSLSHVTATHCDALFFDRPQVPITLIPFVETAQAHILHKENGMELSLLSRSNLSFSLNSLNALFVHLSYNLTNEKNKELEEIELKAWLDSRFEVVNAASLSPSSWTVRPLTAARPGTYVSFICTRVNRNSSFDGHLLALLLKLRGVVINDPARHSESVLDGDNASLHWEVRRKIRSETATNISRIDAHRVATPFRVAPDSVYSIVAITKSNSLINVAVLSATQYSLPMRIISVTLGGSTRDVTALSHCISSEVKVLKTSPTCSSVYVDGSELRGMPAARVHVHYEQWTTQVAFTVWFPRLPVTIWLSNPVLHGITNWPVAVWKQLESAGAARQFGCTERFQHSEIKVLASFQVGDERTGERLYLAGRREMLFDVTTLAASRVHSVERSVAVIKIVDGRLLAYAQDKGTSRIVLKSSAPQIDYGSSVLTVSPKKVTIVKLSAMPIVAIEPRVIPISGQPGQYFVQTNIQTAFTHKYQHGSLSLFMLYSDEQMESLLDVPLNEYSLAVHSTEEHSLAIAHRQTSSVDMIALDDITDASVRILVRPPAQCRDPDGNALAETEIPIGLTFSVDSHRNSGIYTSNTTMPTTTPSHTSPWRVDTVAAIVIITLLLVLLCRLVSRRARAFNGYEKLVVPLLSRLSSSSSGGRDAEETKEWVWIGRPTNRQFTYRHDIPSAASSSEGDFSAKGQPIHSFSRRTALSSTSFDEPIPSNKSYRGSEISVFISPQPSVSVHANSIDGGSWRQERITMTRNLLHDSTSETNVNTGYEWGTRRSAGEWTPASRSWGNRRRATDYEGLRETVA</sequence>
<keyword evidence="11" id="KW-1185">Reference proteome</keyword>
<feature type="domain" description="Transmembrane protein family 132 fourth" evidence="8">
    <location>
        <begin position="377"/>
        <end position="473"/>
    </location>
</feature>
<evidence type="ECO:0000256" key="6">
    <source>
        <dbReference type="SAM" id="Phobius"/>
    </source>
</evidence>
<dbReference type="Proteomes" id="UP000887575">
    <property type="component" value="Unassembled WGS sequence"/>
</dbReference>
<comment type="similarity">
    <text evidence="2">Belongs to the TMEM132 family.</text>
</comment>
<organism evidence="11 12">
    <name type="scientific">Mesorhabditis belari</name>
    <dbReference type="NCBI Taxonomy" id="2138241"/>
    <lineage>
        <taxon>Eukaryota</taxon>
        <taxon>Metazoa</taxon>
        <taxon>Ecdysozoa</taxon>
        <taxon>Nematoda</taxon>
        <taxon>Chromadorea</taxon>
        <taxon>Rhabditida</taxon>
        <taxon>Rhabditina</taxon>
        <taxon>Rhabditomorpha</taxon>
        <taxon>Rhabditoidea</taxon>
        <taxon>Rhabditidae</taxon>
        <taxon>Mesorhabditinae</taxon>
        <taxon>Mesorhabditis</taxon>
    </lineage>
</organism>
<evidence type="ECO:0000256" key="1">
    <source>
        <dbReference type="ARBA" id="ARBA00004479"/>
    </source>
</evidence>
<keyword evidence="3 6" id="KW-0812">Transmembrane</keyword>
<accession>A0AAF3J1Q8</accession>
<dbReference type="WBParaSite" id="MBELARI_LOCUS10712">
    <property type="protein sequence ID" value="MBELARI_LOCUS10712"/>
    <property type="gene ID" value="MBELARI_LOCUS10712"/>
</dbReference>
<keyword evidence="4 6" id="KW-1133">Transmembrane helix</keyword>
<protein>
    <submittedName>
        <fullName evidence="12">Transmembrane protein family 132 middle domain-containing protein</fullName>
    </submittedName>
</protein>
<evidence type="ECO:0000313" key="12">
    <source>
        <dbReference type="WBParaSite" id="MBELARI_LOCUS10712"/>
    </source>
</evidence>
<proteinExistence type="inferred from homology"/>
<reference evidence="12" key="1">
    <citation type="submission" date="2024-02" db="UniProtKB">
        <authorList>
            <consortium name="WormBaseParasite"/>
        </authorList>
    </citation>
    <scope>IDENTIFICATION</scope>
</reference>
<keyword evidence="5 6" id="KW-0472">Membrane</keyword>
<feature type="chain" id="PRO_5041914864" evidence="7">
    <location>
        <begin position="23"/>
        <end position="972"/>
    </location>
</feature>
<feature type="transmembrane region" description="Helical" evidence="6">
    <location>
        <begin position="771"/>
        <end position="789"/>
    </location>
</feature>
<feature type="domain" description="Transmembrane protein TMEM132 sixth" evidence="10">
    <location>
        <begin position="608"/>
        <end position="721"/>
    </location>
</feature>
<name>A0AAF3J1Q8_9BILA</name>
<dbReference type="Pfam" id="PF23486">
    <property type="entry name" value="Ig_TMEM132_5th"/>
    <property type="match status" value="1"/>
</dbReference>
<evidence type="ECO:0000259" key="9">
    <source>
        <dbReference type="Pfam" id="PF23486"/>
    </source>
</evidence>
<evidence type="ECO:0000259" key="10">
    <source>
        <dbReference type="Pfam" id="PF23487"/>
    </source>
</evidence>
<evidence type="ECO:0000256" key="7">
    <source>
        <dbReference type="SAM" id="SignalP"/>
    </source>
</evidence>
<dbReference type="InterPro" id="IPR026307">
    <property type="entry name" value="TMEM132"/>
</dbReference>
<evidence type="ECO:0000259" key="8">
    <source>
        <dbReference type="Pfam" id="PF16070"/>
    </source>
</evidence>
<dbReference type="InterPro" id="IPR031437">
    <property type="entry name" value="Ig_TMEM132_4th"/>
</dbReference>
<dbReference type="Pfam" id="PF16070">
    <property type="entry name" value="Ig_TMEM132_4th"/>
    <property type="match status" value="1"/>
</dbReference>
<dbReference type="Pfam" id="PF23487">
    <property type="entry name" value="Ig_TMEM132_6th"/>
    <property type="match status" value="1"/>
</dbReference>
<dbReference type="InterPro" id="IPR055423">
    <property type="entry name" value="Ig_TMEM132_5th"/>
</dbReference>
<evidence type="ECO:0000256" key="5">
    <source>
        <dbReference type="ARBA" id="ARBA00023136"/>
    </source>
</evidence>
<dbReference type="PANTHER" id="PTHR13388:SF11">
    <property type="entry name" value="DETONATOR, ISOFORM E"/>
    <property type="match status" value="1"/>
</dbReference>
<dbReference type="AlphaFoldDB" id="A0AAF3J1Q8"/>
<dbReference type="PANTHER" id="PTHR13388">
    <property type="entry name" value="DETONATOR, ISOFORM E"/>
    <property type="match status" value="1"/>
</dbReference>
<evidence type="ECO:0000313" key="11">
    <source>
        <dbReference type="Proteomes" id="UP000887575"/>
    </source>
</evidence>
<keyword evidence="7" id="KW-0732">Signal</keyword>
<evidence type="ECO:0000256" key="3">
    <source>
        <dbReference type="ARBA" id="ARBA00022692"/>
    </source>
</evidence>
<feature type="domain" description="Transmembrane protein TMEM132 fifth" evidence="9">
    <location>
        <begin position="477"/>
        <end position="607"/>
    </location>
</feature>
<feature type="signal peptide" evidence="7">
    <location>
        <begin position="1"/>
        <end position="22"/>
    </location>
</feature>
<dbReference type="GO" id="GO:0016020">
    <property type="term" value="C:membrane"/>
    <property type="evidence" value="ECO:0007669"/>
    <property type="project" value="UniProtKB-SubCell"/>
</dbReference>
<comment type="subcellular location">
    <subcellularLocation>
        <location evidence="1">Membrane</location>
        <topology evidence="1">Single-pass type I membrane protein</topology>
    </subcellularLocation>
</comment>
<evidence type="ECO:0000256" key="4">
    <source>
        <dbReference type="ARBA" id="ARBA00022989"/>
    </source>
</evidence>
<evidence type="ECO:0000256" key="2">
    <source>
        <dbReference type="ARBA" id="ARBA00006166"/>
    </source>
</evidence>